<protein>
    <submittedName>
        <fullName evidence="1">Uncharacterized protein</fullName>
    </submittedName>
</protein>
<proteinExistence type="predicted"/>
<dbReference type="Proteomes" id="UP000002770">
    <property type="component" value="Unassembled WGS sequence"/>
</dbReference>
<dbReference type="InParanoid" id="G9ETS0"/>
<dbReference type="RefSeq" id="WP_006872574.1">
    <property type="nucleotide sequence ID" value="NZ_JH413848.1"/>
</dbReference>
<dbReference type="STRING" id="658187.LDG_8706"/>
<reference evidence="1 2" key="1">
    <citation type="journal article" date="2011" name="BMC Genomics">
        <title>Insight into cross-talk between intra-amoebal pathogens.</title>
        <authorList>
            <person name="Gimenez G."/>
            <person name="Bertelli C."/>
            <person name="Moliner C."/>
            <person name="Robert C."/>
            <person name="Raoult D."/>
            <person name="Fournier P.E."/>
            <person name="Greub G."/>
        </authorList>
    </citation>
    <scope>NUCLEOTIDE SEQUENCE [LARGE SCALE GENOMIC DNA]</scope>
    <source>
        <strain evidence="1 2">LLAP12</strain>
    </source>
</reference>
<organism evidence="1 2">
    <name type="scientific">Legionella drancourtii LLAP12</name>
    <dbReference type="NCBI Taxonomy" id="658187"/>
    <lineage>
        <taxon>Bacteria</taxon>
        <taxon>Pseudomonadati</taxon>
        <taxon>Pseudomonadota</taxon>
        <taxon>Gammaproteobacteria</taxon>
        <taxon>Legionellales</taxon>
        <taxon>Legionellaceae</taxon>
        <taxon>Legionella</taxon>
    </lineage>
</organism>
<accession>G9ETS0</accession>
<sequence length="245" mass="28418">MSQFIRNIIENLKTLVAHENLNNLTIVQRSQAEYLYKTLILFLREENHEQFAPFQKECNFDFSFQEEDFNYLDASKLNKLFFKQTQNFHKFLILVETSLEHYIKQNNLQETTDILSKINFIHGTTTNFFALGTSLKPTGKLLKQGTVPFGGELDNGISLNGINMEAISSASVSSHAFIWNAYSQQFIVTAEKLTADLHHLFTAKQFKNSLADFTHYLICCQRLKQFDEGKFKEVMDESDHKEIHE</sequence>
<dbReference type="AlphaFoldDB" id="G9ETS0"/>
<gene>
    <name evidence="1" type="ORF">LDG_8706</name>
</gene>
<evidence type="ECO:0000313" key="1">
    <source>
        <dbReference type="EMBL" id="EHL29271.1"/>
    </source>
</evidence>
<evidence type="ECO:0000313" key="2">
    <source>
        <dbReference type="Proteomes" id="UP000002770"/>
    </source>
</evidence>
<dbReference type="EMBL" id="JH413848">
    <property type="protein sequence ID" value="EHL29271.1"/>
    <property type="molecule type" value="Genomic_DNA"/>
</dbReference>
<name>G9ETS0_9GAMM</name>
<dbReference type="HOGENOM" id="CLU_1132487_0_0_6"/>
<keyword evidence="2" id="KW-1185">Reference proteome</keyword>